<gene>
    <name evidence="1" type="ORF">BU25DRAFT_415419</name>
</gene>
<evidence type="ECO:0000313" key="1">
    <source>
        <dbReference type="EMBL" id="KAF2622269.1"/>
    </source>
</evidence>
<protein>
    <submittedName>
        <fullName evidence="1">Uncharacterized protein</fullName>
    </submittedName>
</protein>
<name>A0ACB6RMX3_9PLEO</name>
<accession>A0ACB6RMX3</accession>
<dbReference type="Proteomes" id="UP000799754">
    <property type="component" value="Unassembled WGS sequence"/>
</dbReference>
<evidence type="ECO:0000313" key="2">
    <source>
        <dbReference type="Proteomes" id="UP000799754"/>
    </source>
</evidence>
<comment type="caution">
    <text evidence="1">The sequence shown here is derived from an EMBL/GenBank/DDBJ whole genome shotgun (WGS) entry which is preliminary data.</text>
</comment>
<keyword evidence="2" id="KW-1185">Reference proteome</keyword>
<proteinExistence type="predicted"/>
<organism evidence="1 2">
    <name type="scientific">Macroventuria anomochaeta</name>
    <dbReference type="NCBI Taxonomy" id="301207"/>
    <lineage>
        <taxon>Eukaryota</taxon>
        <taxon>Fungi</taxon>
        <taxon>Dikarya</taxon>
        <taxon>Ascomycota</taxon>
        <taxon>Pezizomycotina</taxon>
        <taxon>Dothideomycetes</taxon>
        <taxon>Pleosporomycetidae</taxon>
        <taxon>Pleosporales</taxon>
        <taxon>Pleosporineae</taxon>
        <taxon>Didymellaceae</taxon>
        <taxon>Macroventuria</taxon>
    </lineage>
</organism>
<reference evidence="1" key="1">
    <citation type="journal article" date="2020" name="Stud. Mycol.">
        <title>101 Dothideomycetes genomes: a test case for predicting lifestyles and emergence of pathogens.</title>
        <authorList>
            <person name="Haridas S."/>
            <person name="Albert R."/>
            <person name="Binder M."/>
            <person name="Bloem J."/>
            <person name="Labutti K."/>
            <person name="Salamov A."/>
            <person name="Andreopoulos B."/>
            <person name="Baker S."/>
            <person name="Barry K."/>
            <person name="Bills G."/>
            <person name="Bluhm B."/>
            <person name="Cannon C."/>
            <person name="Castanera R."/>
            <person name="Culley D."/>
            <person name="Daum C."/>
            <person name="Ezra D."/>
            <person name="Gonzalez J."/>
            <person name="Henrissat B."/>
            <person name="Kuo A."/>
            <person name="Liang C."/>
            <person name="Lipzen A."/>
            <person name="Lutzoni F."/>
            <person name="Magnuson J."/>
            <person name="Mondo S."/>
            <person name="Nolan M."/>
            <person name="Ohm R."/>
            <person name="Pangilinan J."/>
            <person name="Park H.-J."/>
            <person name="Ramirez L."/>
            <person name="Alfaro M."/>
            <person name="Sun H."/>
            <person name="Tritt A."/>
            <person name="Yoshinaga Y."/>
            <person name="Zwiers L.-H."/>
            <person name="Turgeon B."/>
            <person name="Goodwin S."/>
            <person name="Spatafora J."/>
            <person name="Crous P."/>
            <person name="Grigoriev I."/>
        </authorList>
    </citation>
    <scope>NUCLEOTIDE SEQUENCE</scope>
    <source>
        <strain evidence="1">CBS 525.71</strain>
    </source>
</reference>
<dbReference type="EMBL" id="MU006746">
    <property type="protein sequence ID" value="KAF2622269.1"/>
    <property type="molecule type" value="Genomic_DNA"/>
</dbReference>
<sequence length="81" mass="8851">MRQLRASIKSTGGLRAAATEPRPAYPLASSLSPSRRARSYKSPITLTSIPHLPNAEKQHWVRPPNYFAVVIGCFSFIACGP</sequence>